<feature type="domain" description="Secretin/TonB short N-terminal" evidence="9">
    <location>
        <begin position="361"/>
        <end position="409"/>
    </location>
</feature>
<keyword evidence="2" id="KW-0813">Transport</keyword>
<organism evidence="10 11">
    <name type="scientific">Calycomorphotria hydatis</name>
    <dbReference type="NCBI Taxonomy" id="2528027"/>
    <lineage>
        <taxon>Bacteria</taxon>
        <taxon>Pseudomonadati</taxon>
        <taxon>Planctomycetota</taxon>
        <taxon>Planctomycetia</taxon>
        <taxon>Planctomycetales</taxon>
        <taxon>Planctomycetaceae</taxon>
        <taxon>Calycomorphotria</taxon>
    </lineage>
</organism>
<feature type="signal peptide" evidence="8">
    <location>
        <begin position="1"/>
        <end position="31"/>
    </location>
</feature>
<feature type="region of interest" description="Disordered" evidence="7">
    <location>
        <begin position="849"/>
        <end position="905"/>
    </location>
</feature>
<dbReference type="Gene3D" id="3.30.1370.130">
    <property type="match status" value="1"/>
</dbReference>
<evidence type="ECO:0000256" key="7">
    <source>
        <dbReference type="SAM" id="MobiDB-lite"/>
    </source>
</evidence>
<evidence type="ECO:0000256" key="3">
    <source>
        <dbReference type="ARBA" id="ARBA00022729"/>
    </source>
</evidence>
<gene>
    <name evidence="10" type="primary">pilQ</name>
    <name evidence="10" type="ORF">V22_42410</name>
</gene>
<feature type="compositionally biased region" description="Basic and acidic residues" evidence="7">
    <location>
        <begin position="893"/>
        <end position="905"/>
    </location>
</feature>
<dbReference type="PANTHER" id="PTHR30332:SF24">
    <property type="entry name" value="SECRETIN GSPD-RELATED"/>
    <property type="match status" value="1"/>
</dbReference>
<feature type="chain" id="PRO_5021811654" evidence="8">
    <location>
        <begin position="32"/>
        <end position="905"/>
    </location>
</feature>
<dbReference type="RefSeq" id="WP_197439813.1">
    <property type="nucleotide sequence ID" value="NZ_CP036316.1"/>
</dbReference>
<dbReference type="GO" id="GO:0015627">
    <property type="term" value="C:type II protein secretion system complex"/>
    <property type="evidence" value="ECO:0007669"/>
    <property type="project" value="TreeGrafter"/>
</dbReference>
<protein>
    <submittedName>
        <fullName evidence="10">Type IV pilus biogenesis and competence protein PilQ</fullName>
    </submittedName>
</protein>
<evidence type="ECO:0000256" key="1">
    <source>
        <dbReference type="ARBA" id="ARBA00004370"/>
    </source>
</evidence>
<dbReference type="EMBL" id="CP036316">
    <property type="protein sequence ID" value="QDT66969.1"/>
    <property type="molecule type" value="Genomic_DNA"/>
</dbReference>
<evidence type="ECO:0000313" key="10">
    <source>
        <dbReference type="EMBL" id="QDT66969.1"/>
    </source>
</evidence>
<dbReference type="KEGG" id="chya:V22_42410"/>
<keyword evidence="3 8" id="KW-0732">Signal</keyword>
<keyword evidence="5" id="KW-0998">Cell outer membrane</keyword>
<proteinExistence type="inferred from homology"/>
<feature type="region of interest" description="Disordered" evidence="7">
    <location>
        <begin position="280"/>
        <end position="321"/>
    </location>
</feature>
<dbReference type="AlphaFoldDB" id="A0A517TF23"/>
<dbReference type="GO" id="GO:0009306">
    <property type="term" value="P:protein secretion"/>
    <property type="evidence" value="ECO:0007669"/>
    <property type="project" value="InterPro"/>
</dbReference>
<sequence precursor="true">MRLPGFTAAKICLACGLALSLIPLTVPLPNAGEPFLTAHAERAEEFEWNFDLDWDWPELDFLKKKPLPEFIAVNQPTEKTGEIEFESATTVAVLPKQSSVVEDNIPKRVASLPLTEGPTDSPFFSEPLEVDNPAKPGGKSAPTPSAPLRRLAALGEPSVPLSASNEPAPRVKVDPLREYFPEDPFFDDPQPVKRDPVVELRALPPYPEPGPEQISETSQLTEELKSLRREVERLAQSQRRELTSPPKDRLAQGINLDQAFEILQSINSAKQERDAKLNEMLGRTPPATPGAPNTANNPTPAAPQNSSFAPTAPANEAPRQRRVPVIRMQPAKQGDTERFDLQVDDADIVQVLEMLADLSGWNIVTEPGLTGTCTLNLKDVTAEEVLEAVLRPRGLVARQQGQVIYVYAADKELAARHVITKVYRPHYISANDLQALIVPLLTAGVGKISITNPADAGIPLDNQSAGGNSLSQQDAILVQDYEEVIAEVDGVLLEMDVPPPQVVIEAVILRVRLDDTTKFGVNLALLGGNDNQLVSFGNGAIINSTPGYPGGDNTSLIPAMGEFVAATAGLKYGFVRGDVSGFIDALESIAETSLVASPQLRVLNKQKAELIIGQRLGFRTRTFNGQQTIENVEFIDVGTKLILRPYIAPDGIVRMEIHPERSSGQIDDDGIPQVETTEVTSAVMVANGTTVVIGGLIDESVEENVQQVPVLGSVPWVGNAFKNKTEKMVRNELIVLITPRIVQDSSEAVRGEVLKYESEMRAQHFADQLAPVSRRNLARMHLERAEELYARGELIQARDHAVHALKIRKNFGEALTLLNQIEASMGTQVRHILGRPPLSDPPLLLEPDGSLTEYPPMDEGSEVFVPTPAPPLEEPGPELKTSQLPKLSLPKLPELKSGRGKESDR</sequence>
<dbReference type="Pfam" id="PF00263">
    <property type="entry name" value="Secretin"/>
    <property type="match status" value="1"/>
</dbReference>
<evidence type="ECO:0000256" key="4">
    <source>
        <dbReference type="ARBA" id="ARBA00023136"/>
    </source>
</evidence>
<feature type="compositionally biased region" description="Low complexity" evidence="7">
    <location>
        <begin position="290"/>
        <end position="303"/>
    </location>
</feature>
<dbReference type="PRINTS" id="PR00811">
    <property type="entry name" value="BCTERIALGSPD"/>
</dbReference>
<comment type="similarity">
    <text evidence="6">Belongs to the bacterial secretin family.</text>
</comment>
<evidence type="ECO:0000259" key="9">
    <source>
        <dbReference type="SMART" id="SM00965"/>
    </source>
</evidence>
<dbReference type="InterPro" id="IPR011662">
    <property type="entry name" value="Secretin/TonB_short_N"/>
</dbReference>
<keyword evidence="11" id="KW-1185">Reference proteome</keyword>
<evidence type="ECO:0000256" key="8">
    <source>
        <dbReference type="SAM" id="SignalP"/>
    </source>
</evidence>
<feature type="compositionally biased region" description="Low complexity" evidence="7">
    <location>
        <begin position="878"/>
        <end position="892"/>
    </location>
</feature>
<dbReference type="Proteomes" id="UP000319976">
    <property type="component" value="Chromosome"/>
</dbReference>
<dbReference type="InterPro" id="IPR004846">
    <property type="entry name" value="T2SS/T3SS_dom"/>
</dbReference>
<dbReference type="InterPro" id="IPR050810">
    <property type="entry name" value="Bact_Secretion_Sys_Channel"/>
</dbReference>
<reference evidence="10 11" key="1">
    <citation type="submission" date="2019-02" db="EMBL/GenBank/DDBJ databases">
        <title>Deep-cultivation of Planctomycetes and their phenomic and genomic characterization uncovers novel biology.</title>
        <authorList>
            <person name="Wiegand S."/>
            <person name="Jogler M."/>
            <person name="Boedeker C."/>
            <person name="Pinto D."/>
            <person name="Vollmers J."/>
            <person name="Rivas-Marin E."/>
            <person name="Kohn T."/>
            <person name="Peeters S.H."/>
            <person name="Heuer A."/>
            <person name="Rast P."/>
            <person name="Oberbeckmann S."/>
            <person name="Bunk B."/>
            <person name="Jeske O."/>
            <person name="Meyerdierks A."/>
            <person name="Storesund J.E."/>
            <person name="Kallscheuer N."/>
            <person name="Luecker S."/>
            <person name="Lage O.M."/>
            <person name="Pohl T."/>
            <person name="Merkel B.J."/>
            <person name="Hornburger P."/>
            <person name="Mueller R.-W."/>
            <person name="Bruemmer F."/>
            <person name="Labrenz M."/>
            <person name="Spormann A.M."/>
            <person name="Op den Camp H."/>
            <person name="Overmann J."/>
            <person name="Amann R."/>
            <person name="Jetten M.S.M."/>
            <person name="Mascher T."/>
            <person name="Medema M.H."/>
            <person name="Devos D.P."/>
            <person name="Kaster A.-K."/>
            <person name="Ovreas L."/>
            <person name="Rohde M."/>
            <person name="Galperin M.Y."/>
            <person name="Jogler C."/>
        </authorList>
    </citation>
    <scope>NUCLEOTIDE SEQUENCE [LARGE SCALE GENOMIC DNA]</scope>
    <source>
        <strain evidence="10 11">V22</strain>
    </source>
</reference>
<name>A0A517TF23_9PLAN</name>
<dbReference type="InterPro" id="IPR001775">
    <property type="entry name" value="GspD/PilQ"/>
</dbReference>
<comment type="subcellular location">
    <subcellularLocation>
        <location evidence="1">Membrane</location>
    </subcellularLocation>
</comment>
<feature type="region of interest" description="Disordered" evidence="7">
    <location>
        <begin position="111"/>
        <end position="146"/>
    </location>
</feature>
<keyword evidence="4" id="KW-0472">Membrane</keyword>
<accession>A0A517TF23</accession>
<dbReference type="SMART" id="SM00965">
    <property type="entry name" value="STN"/>
    <property type="match status" value="1"/>
</dbReference>
<evidence type="ECO:0000256" key="5">
    <source>
        <dbReference type="ARBA" id="ARBA00023237"/>
    </source>
</evidence>
<evidence type="ECO:0000256" key="2">
    <source>
        <dbReference type="ARBA" id="ARBA00022448"/>
    </source>
</evidence>
<evidence type="ECO:0000256" key="6">
    <source>
        <dbReference type="RuleBase" id="RU004003"/>
    </source>
</evidence>
<dbReference type="GO" id="GO:0019867">
    <property type="term" value="C:outer membrane"/>
    <property type="evidence" value="ECO:0007669"/>
    <property type="project" value="InterPro"/>
</dbReference>
<evidence type="ECO:0000313" key="11">
    <source>
        <dbReference type="Proteomes" id="UP000319976"/>
    </source>
</evidence>
<dbReference type="PANTHER" id="PTHR30332">
    <property type="entry name" value="PROBABLE GENERAL SECRETION PATHWAY PROTEIN D"/>
    <property type="match status" value="1"/>
</dbReference>